<organism evidence="3">
    <name type="scientific">Actinomyces timonensis</name>
    <dbReference type="NCBI Taxonomy" id="1288391"/>
    <lineage>
        <taxon>Bacteria</taxon>
        <taxon>Bacillati</taxon>
        <taxon>Actinomycetota</taxon>
        <taxon>Actinomycetes</taxon>
        <taxon>Actinomycetales</taxon>
        <taxon>Actinomycetaceae</taxon>
        <taxon>Actinomyces</taxon>
    </lineage>
</organism>
<dbReference type="RefSeq" id="WP_366180407.1">
    <property type="nucleotide sequence ID" value="NZ_CP159989.1"/>
</dbReference>
<accession>A0AAU8N374</accession>
<evidence type="ECO:0000259" key="2">
    <source>
        <dbReference type="Pfam" id="PF19843"/>
    </source>
</evidence>
<evidence type="ECO:0000256" key="1">
    <source>
        <dbReference type="SAM" id="MobiDB-lite"/>
    </source>
</evidence>
<sequence>MAPSSSSLPVRTPRPAALRRRRARLDAGSRRPIVVALVACCALGLVLLAACAKDPAPPEVSGTLPTQFAAATPTSAAASLSPELAAQRATALAMPKPPVPAEATENTQQGAVRAAVHFIELYRYAFVTGDTTDLAAMSEDRCTFCTSAINAITDLHAKGGWSNFWKLKLTDFQYISPGKGKEYCGVRTIMTSTESTSIKKGGKVVVEPAEEKTVFFALRYYDDAWHVGEVSTE</sequence>
<protein>
    <submittedName>
        <fullName evidence="3">DUF6318 family protein</fullName>
    </submittedName>
</protein>
<name>A0AAU8N374_9ACTO</name>
<gene>
    <name evidence="3" type="ORF">ABXS69_09445</name>
</gene>
<feature type="domain" description="DUF6318" evidence="2">
    <location>
        <begin position="89"/>
        <end position="228"/>
    </location>
</feature>
<evidence type="ECO:0000313" key="3">
    <source>
        <dbReference type="EMBL" id="XCP82162.1"/>
    </source>
</evidence>
<dbReference type="InterPro" id="IPR046281">
    <property type="entry name" value="DUF6318"/>
</dbReference>
<dbReference type="Pfam" id="PF19843">
    <property type="entry name" value="DUF6318"/>
    <property type="match status" value="1"/>
</dbReference>
<dbReference type="EMBL" id="CP159989">
    <property type="protein sequence ID" value="XCP82162.1"/>
    <property type="molecule type" value="Genomic_DNA"/>
</dbReference>
<feature type="region of interest" description="Disordered" evidence="1">
    <location>
        <begin position="1"/>
        <end position="21"/>
    </location>
</feature>
<dbReference type="AlphaFoldDB" id="A0AAU8N374"/>
<proteinExistence type="predicted"/>
<reference evidence="3" key="1">
    <citation type="submission" date="2024-05" db="EMBL/GenBank/DDBJ databases">
        <title>Draft genome assemblies of 36 bacteria isolated from hibernating arctic ground squirrels.</title>
        <authorList>
            <person name="McKee H."/>
            <person name="Mullen L."/>
            <person name="Drown D.M."/>
            <person name="Duddleston K.N."/>
        </authorList>
    </citation>
    <scope>NUCLEOTIDE SEQUENCE</scope>
    <source>
        <strain evidence="3">AR004</strain>
    </source>
</reference>